<name>A0ABT2EPV7_9BACT</name>
<dbReference type="PANTHER" id="PTHR39426">
    <property type="entry name" value="HOMOLOGY TO DEATH-ON-CURING PROTEIN OF PHAGE P1"/>
    <property type="match status" value="1"/>
</dbReference>
<sequence length="138" mass="15846">MAEPKIKIVNLEEVMELHEEWLRRLGGIAGIRNHEVLMYAFEAQVSPYYRTVFEKAANFGGRIVKEHAFNDGNKRTGYSCMKLFLARNGYLLQPTFEEAYPTLLRLALGTGVTGEMTYDELAEWLETHSLRIAECVQE</sequence>
<keyword evidence="3" id="KW-1185">Reference proteome</keyword>
<protein>
    <submittedName>
        <fullName evidence="2">Death-on-curing protein</fullName>
    </submittedName>
</protein>
<dbReference type="Pfam" id="PF02661">
    <property type="entry name" value="Fic"/>
    <property type="match status" value="1"/>
</dbReference>
<reference evidence="2 3" key="1">
    <citation type="submission" date="2022-08" db="EMBL/GenBank/DDBJ databases">
        <title>Bacterial and archaeal communities from various locations to study Microbial Dark Matter (Phase II).</title>
        <authorList>
            <person name="Stepanauskas R."/>
        </authorList>
    </citation>
    <scope>NUCLEOTIDE SEQUENCE [LARGE SCALE GENOMIC DNA]</scope>
    <source>
        <strain evidence="2 3">PD1</strain>
    </source>
</reference>
<evidence type="ECO:0000259" key="1">
    <source>
        <dbReference type="PROSITE" id="PS51459"/>
    </source>
</evidence>
<dbReference type="PROSITE" id="PS51459">
    <property type="entry name" value="FIDO"/>
    <property type="match status" value="1"/>
</dbReference>
<evidence type="ECO:0000313" key="2">
    <source>
        <dbReference type="EMBL" id="MCS3919890.1"/>
    </source>
</evidence>
<dbReference type="InterPro" id="IPR006440">
    <property type="entry name" value="Doc"/>
</dbReference>
<feature type="domain" description="Fido" evidence="1">
    <location>
        <begin position="9"/>
        <end position="127"/>
    </location>
</feature>
<dbReference type="Gene3D" id="1.20.120.1870">
    <property type="entry name" value="Fic/DOC protein, Fido domain"/>
    <property type="match status" value="1"/>
</dbReference>
<dbReference type="EMBL" id="JANUCP010000004">
    <property type="protein sequence ID" value="MCS3919890.1"/>
    <property type="molecule type" value="Genomic_DNA"/>
</dbReference>
<dbReference type="SUPFAM" id="SSF140931">
    <property type="entry name" value="Fic-like"/>
    <property type="match status" value="1"/>
</dbReference>
<gene>
    <name evidence="2" type="ORF">M2350_002307</name>
</gene>
<dbReference type="InterPro" id="IPR003812">
    <property type="entry name" value="Fido"/>
</dbReference>
<dbReference type="InterPro" id="IPR036597">
    <property type="entry name" value="Fido-like_dom_sf"/>
</dbReference>
<organism evidence="2 3">
    <name type="scientific">Candidatus Fervidibacter sacchari</name>
    <dbReference type="NCBI Taxonomy" id="1448929"/>
    <lineage>
        <taxon>Bacteria</taxon>
        <taxon>Candidatus Fervidibacterota</taxon>
        <taxon>Candidatus Fervidibacter</taxon>
    </lineage>
</organism>
<proteinExistence type="predicted"/>
<dbReference type="PANTHER" id="PTHR39426:SF1">
    <property type="entry name" value="HOMOLOGY TO DEATH-ON-CURING PROTEIN OF PHAGE P1"/>
    <property type="match status" value="1"/>
</dbReference>
<dbReference type="InterPro" id="IPR053737">
    <property type="entry name" value="Type_II_TA_Toxin"/>
</dbReference>
<accession>A0ABT2EPV7</accession>
<evidence type="ECO:0000313" key="3">
    <source>
        <dbReference type="Proteomes" id="UP001204798"/>
    </source>
</evidence>
<dbReference type="RefSeq" id="WP_259096820.1">
    <property type="nucleotide sequence ID" value="NZ_CP130454.1"/>
</dbReference>
<dbReference type="Proteomes" id="UP001204798">
    <property type="component" value="Unassembled WGS sequence"/>
</dbReference>
<dbReference type="NCBIfam" id="TIGR01550">
    <property type="entry name" value="DOC_P1"/>
    <property type="match status" value="1"/>
</dbReference>
<comment type="caution">
    <text evidence="2">The sequence shown here is derived from an EMBL/GenBank/DDBJ whole genome shotgun (WGS) entry which is preliminary data.</text>
</comment>